<feature type="transmembrane region" description="Helical" evidence="6">
    <location>
        <begin position="232"/>
        <end position="250"/>
    </location>
</feature>
<comment type="subcellular location">
    <subcellularLocation>
        <location evidence="1">Membrane</location>
        <topology evidence="1">Multi-pass membrane protein</topology>
    </subcellularLocation>
</comment>
<keyword evidence="2 6" id="KW-0812">Transmembrane</keyword>
<feature type="transmembrane region" description="Helical" evidence="6">
    <location>
        <begin position="7"/>
        <end position="26"/>
    </location>
</feature>
<evidence type="ECO:0000256" key="2">
    <source>
        <dbReference type="ARBA" id="ARBA00022692"/>
    </source>
</evidence>
<evidence type="ECO:0000256" key="1">
    <source>
        <dbReference type="ARBA" id="ARBA00004141"/>
    </source>
</evidence>
<feature type="compositionally biased region" description="Gly residues" evidence="5">
    <location>
        <begin position="337"/>
        <end position="360"/>
    </location>
</feature>
<reference evidence="7" key="1">
    <citation type="submission" date="2021-01" db="EMBL/GenBank/DDBJ databases">
        <authorList>
            <person name="Corre E."/>
            <person name="Pelletier E."/>
            <person name="Niang G."/>
            <person name="Scheremetjew M."/>
            <person name="Finn R."/>
            <person name="Kale V."/>
            <person name="Holt S."/>
            <person name="Cochrane G."/>
            <person name="Meng A."/>
            <person name="Brown T."/>
            <person name="Cohen L."/>
        </authorList>
    </citation>
    <scope>NUCLEOTIDE SEQUENCE</scope>
    <source>
        <strain evidence="7">SL-175</strain>
    </source>
</reference>
<dbReference type="EMBL" id="HBFC01025050">
    <property type="protein sequence ID" value="CAD8712455.1"/>
    <property type="molecule type" value="Transcribed_RNA"/>
</dbReference>
<evidence type="ECO:0000256" key="4">
    <source>
        <dbReference type="ARBA" id="ARBA00023136"/>
    </source>
</evidence>
<keyword evidence="3 6" id="KW-1133">Transmembrane helix</keyword>
<feature type="transmembrane region" description="Helical" evidence="6">
    <location>
        <begin position="102"/>
        <end position="119"/>
    </location>
</feature>
<feature type="transmembrane region" description="Helical" evidence="6">
    <location>
        <begin position="262"/>
        <end position="281"/>
    </location>
</feature>
<feature type="transmembrane region" description="Helical" evidence="6">
    <location>
        <begin position="74"/>
        <end position="96"/>
    </location>
</feature>
<protein>
    <recommendedName>
        <fullName evidence="8">Integral membrane protein TerC</fullName>
    </recommendedName>
</protein>
<feature type="region of interest" description="Disordered" evidence="5">
    <location>
        <begin position="326"/>
        <end position="411"/>
    </location>
</feature>
<keyword evidence="4 6" id="KW-0472">Membrane</keyword>
<accession>A0A7S0XDE1</accession>
<dbReference type="AlphaFoldDB" id="A0A7S0XDE1"/>
<evidence type="ECO:0000256" key="6">
    <source>
        <dbReference type="SAM" id="Phobius"/>
    </source>
</evidence>
<feature type="transmembrane region" description="Helical" evidence="6">
    <location>
        <begin position="203"/>
        <end position="225"/>
    </location>
</feature>
<dbReference type="Pfam" id="PF03741">
    <property type="entry name" value="TerC"/>
    <property type="match status" value="1"/>
</dbReference>
<feature type="transmembrane region" description="Helical" evidence="6">
    <location>
        <begin position="171"/>
        <end position="197"/>
    </location>
</feature>
<proteinExistence type="predicted"/>
<name>A0A7S0XDE1_9CHLO</name>
<feature type="transmembrane region" description="Helical" evidence="6">
    <location>
        <begin position="38"/>
        <end position="62"/>
    </location>
</feature>
<evidence type="ECO:0000256" key="3">
    <source>
        <dbReference type="ARBA" id="ARBA00022989"/>
    </source>
</evidence>
<evidence type="ECO:0008006" key="8">
    <source>
        <dbReference type="Google" id="ProtNLM"/>
    </source>
</evidence>
<evidence type="ECO:0000313" key="7">
    <source>
        <dbReference type="EMBL" id="CAD8712455.1"/>
    </source>
</evidence>
<organism evidence="7">
    <name type="scientific">Mantoniella antarctica</name>
    <dbReference type="NCBI Taxonomy" id="81844"/>
    <lineage>
        <taxon>Eukaryota</taxon>
        <taxon>Viridiplantae</taxon>
        <taxon>Chlorophyta</taxon>
        <taxon>Mamiellophyceae</taxon>
        <taxon>Mamiellales</taxon>
        <taxon>Mamiellaceae</taxon>
        <taxon>Mantoniella</taxon>
    </lineage>
</organism>
<gene>
    <name evidence="7" type="ORF">MANT1106_LOCUS15142</name>
</gene>
<dbReference type="GO" id="GO:0016020">
    <property type="term" value="C:membrane"/>
    <property type="evidence" value="ECO:0007669"/>
    <property type="project" value="UniProtKB-SubCell"/>
</dbReference>
<evidence type="ECO:0000256" key="5">
    <source>
        <dbReference type="SAM" id="MobiDB-lite"/>
    </source>
</evidence>
<dbReference type="PANTHER" id="PTHR30238">
    <property type="entry name" value="MEMBRANE BOUND PREDICTED REDOX MODULATOR"/>
    <property type="match status" value="1"/>
</dbReference>
<dbReference type="InterPro" id="IPR005496">
    <property type="entry name" value="Integral_membrane_TerC"/>
</dbReference>
<dbReference type="PANTHER" id="PTHR30238:SF0">
    <property type="entry name" value="THYLAKOID MEMBRANE PROTEIN TERC, CHLOROPLASTIC"/>
    <property type="match status" value="1"/>
</dbReference>
<sequence>MDLIGGPLFRISAVVICALSFGAGLYNGASADVGSEFFAAFVLEVAMSAENLVAIYLVFRYFRVPPGVAQEHVLWWGFGISAVLRGAVIISGGLFIAAQKEAILLFACVVIYSGYRLAINSVPEDMVDETSEEGNKVIAAFQRVVPVSDYFDGVNFVTTNPVDGSSRLTPLFLVLLVIEATDLIFALDNVPALYSIVPSGNVLVVYAATLFGIATLRASYTLVAVSLPRMVHLQRTTGAVLILVGVRSIADYFEKGHIFPPLQFLGLVVAILVAGMSASLYQAADTLGAGSDATAEGDAAGSMRRMERGADPMAAAMQGDAWAPGGDVHGELFSGQTWGGGSSSGGGAGSGAGGGGGDNRGGAPRPTGGANASKMISNVMNIDADFPRRSKVSATPGVQPLAAVPKMNAQD</sequence>